<comment type="caution">
    <text evidence="7">The sequence shown here is derived from an EMBL/GenBank/DDBJ whole genome shotgun (WGS) entry which is preliminary data.</text>
</comment>
<dbReference type="Pfam" id="PF00082">
    <property type="entry name" value="Peptidase_S8"/>
    <property type="match status" value="1"/>
</dbReference>
<evidence type="ECO:0000313" key="8">
    <source>
        <dbReference type="Proteomes" id="UP001174691"/>
    </source>
</evidence>
<evidence type="ECO:0000256" key="5">
    <source>
        <dbReference type="SAM" id="SignalP"/>
    </source>
</evidence>
<dbReference type="PROSITE" id="PS51257">
    <property type="entry name" value="PROKAR_LIPOPROTEIN"/>
    <property type="match status" value="1"/>
</dbReference>
<feature type="signal peptide" evidence="5">
    <location>
        <begin position="1"/>
        <end position="19"/>
    </location>
</feature>
<comment type="similarity">
    <text evidence="1">Belongs to the peptidase S8 family.</text>
</comment>
<evidence type="ECO:0000313" key="7">
    <source>
        <dbReference type="EMBL" id="KAJ9161092.1"/>
    </source>
</evidence>
<organism evidence="7 8">
    <name type="scientific">Coniochaeta hoffmannii</name>
    <dbReference type="NCBI Taxonomy" id="91930"/>
    <lineage>
        <taxon>Eukaryota</taxon>
        <taxon>Fungi</taxon>
        <taxon>Dikarya</taxon>
        <taxon>Ascomycota</taxon>
        <taxon>Pezizomycotina</taxon>
        <taxon>Sordariomycetes</taxon>
        <taxon>Sordariomycetidae</taxon>
        <taxon>Coniochaetales</taxon>
        <taxon>Coniochaetaceae</taxon>
        <taxon>Coniochaeta</taxon>
    </lineage>
</organism>
<dbReference type="PROSITE" id="PS00138">
    <property type="entry name" value="SUBTILASE_SER"/>
    <property type="match status" value="1"/>
</dbReference>
<keyword evidence="3" id="KW-0378">Hydrolase</keyword>
<name>A0AA38VMW6_9PEZI</name>
<evidence type="ECO:0000256" key="4">
    <source>
        <dbReference type="ARBA" id="ARBA00022825"/>
    </source>
</evidence>
<sequence length="670" mass="73582">MRLTLFACLFSLLLLACCGSNTDFQDGIHAAWEIRDDSAATVQQWLVGVADDATVPQINEAGQFLKSLTGTTPNVILRSDGDFLFWVVDMTEAQRQQALSHQPINVVELDLKLVHMRVPRAGSSSPTERRGVQDPSTYKFQPLAPRELAAVSQPRGVPDLNLFKNYVYDGNAGSKSFIYHVEYGVAFRRYKAEFPKVAAALLTPLARSEGRRDDDDNSNDYHSTCTADKALGQEHGVAKLATLVPVVLAEDTMSELIAAFQEIAMDLKAHADRQGFSVVSVSMTSDGPGGRQAALLSRAITEVMRMEVPVVVSAGNYANEPGREVIDTFPAMLASRDWPLIVVGSCSRTGERSPFSQVGDELTIYAVGEDITCFEGQDAPTSDIDGTSYSAPLVAGQIAVWLSYDNPPVGARDGNLVMKMRDYLKTNDEAGWVRSGNIRALWNGVTEAENPRFLACNGVATNKYVTRETLRAAIQDDFCNLDLSRTWARQYNQNTMEHVIIQTRFFIQNPDGRVLSKEACLEYLLAGITDGCDGNDPTGNPANFKAGGTASFNTAGGHIQYVINPQAVRQPATQGPERGNGCDCSSLPWIRNDFTVWGHGWLSGDFGQALQDQVKEKCHLWDNSWRFDYGLGDDGREWTAWFRTDPSQQACVQWVAKAVGAHEDFICQGC</sequence>
<dbReference type="InterPro" id="IPR050131">
    <property type="entry name" value="Peptidase_S8_subtilisin-like"/>
</dbReference>
<dbReference type="GO" id="GO:0006508">
    <property type="term" value="P:proteolysis"/>
    <property type="evidence" value="ECO:0007669"/>
    <property type="project" value="UniProtKB-KW"/>
</dbReference>
<dbReference type="AlphaFoldDB" id="A0AA38VMW6"/>
<evidence type="ECO:0000259" key="6">
    <source>
        <dbReference type="Pfam" id="PF00082"/>
    </source>
</evidence>
<dbReference type="Gene3D" id="3.40.50.200">
    <property type="entry name" value="Peptidase S8/S53 domain"/>
    <property type="match status" value="1"/>
</dbReference>
<feature type="chain" id="PRO_5041399910" description="Peptidase S8/S53 domain-containing protein" evidence="5">
    <location>
        <begin position="20"/>
        <end position="670"/>
    </location>
</feature>
<accession>A0AA38VMW6</accession>
<evidence type="ECO:0000256" key="2">
    <source>
        <dbReference type="ARBA" id="ARBA00022670"/>
    </source>
</evidence>
<dbReference type="Pfam" id="PF18647">
    <property type="entry name" value="Fungal_lectin_2"/>
    <property type="match status" value="1"/>
</dbReference>
<dbReference type="PANTHER" id="PTHR43806">
    <property type="entry name" value="PEPTIDASE S8"/>
    <property type="match status" value="1"/>
</dbReference>
<dbReference type="GO" id="GO:0004252">
    <property type="term" value="F:serine-type endopeptidase activity"/>
    <property type="evidence" value="ECO:0007669"/>
    <property type="project" value="InterPro"/>
</dbReference>
<dbReference type="EMBL" id="JANBVN010000027">
    <property type="protein sequence ID" value="KAJ9161092.1"/>
    <property type="molecule type" value="Genomic_DNA"/>
</dbReference>
<protein>
    <recommendedName>
        <fullName evidence="6">Peptidase S8/S53 domain-containing protein</fullName>
    </recommendedName>
</protein>
<feature type="domain" description="Peptidase S8/S53" evidence="6">
    <location>
        <begin position="212"/>
        <end position="413"/>
    </location>
</feature>
<keyword evidence="5" id="KW-0732">Signal</keyword>
<dbReference type="InterPro" id="IPR000209">
    <property type="entry name" value="Peptidase_S8/S53_dom"/>
</dbReference>
<dbReference type="PANTHER" id="PTHR43806:SF11">
    <property type="entry name" value="CEREVISIN-RELATED"/>
    <property type="match status" value="1"/>
</dbReference>
<dbReference type="InterPro" id="IPR023828">
    <property type="entry name" value="Peptidase_S8_Ser-AS"/>
</dbReference>
<evidence type="ECO:0000256" key="3">
    <source>
        <dbReference type="ARBA" id="ARBA00022801"/>
    </source>
</evidence>
<gene>
    <name evidence="7" type="ORF">NKR19_g2652</name>
</gene>
<keyword evidence="2" id="KW-0645">Protease</keyword>
<evidence type="ECO:0000256" key="1">
    <source>
        <dbReference type="ARBA" id="ARBA00011073"/>
    </source>
</evidence>
<reference evidence="7" key="1">
    <citation type="submission" date="2022-07" db="EMBL/GenBank/DDBJ databases">
        <title>Fungi with potential for degradation of polypropylene.</title>
        <authorList>
            <person name="Gostincar C."/>
        </authorList>
    </citation>
    <scope>NUCLEOTIDE SEQUENCE</scope>
    <source>
        <strain evidence="7">EXF-13287</strain>
    </source>
</reference>
<dbReference type="InterPro" id="IPR036852">
    <property type="entry name" value="Peptidase_S8/S53_dom_sf"/>
</dbReference>
<dbReference type="SUPFAM" id="SSF52743">
    <property type="entry name" value="Subtilisin-like"/>
    <property type="match status" value="1"/>
</dbReference>
<keyword evidence="4" id="KW-0720">Serine protease</keyword>
<keyword evidence="8" id="KW-1185">Reference proteome</keyword>
<proteinExistence type="inferred from homology"/>
<dbReference type="Proteomes" id="UP001174691">
    <property type="component" value="Unassembled WGS sequence"/>
</dbReference>